<dbReference type="InterPro" id="IPR050493">
    <property type="entry name" value="FAD-dep_Monooxygenase_BioMet"/>
</dbReference>
<keyword evidence="5" id="KW-0503">Monooxygenase</keyword>
<dbReference type="SUPFAM" id="SSF51905">
    <property type="entry name" value="FAD/NAD(P)-binding domain"/>
    <property type="match status" value="1"/>
</dbReference>
<evidence type="ECO:0000256" key="2">
    <source>
        <dbReference type="ARBA" id="ARBA00022630"/>
    </source>
</evidence>
<feature type="domain" description="FAD-binding" evidence="6">
    <location>
        <begin position="7"/>
        <end position="361"/>
    </location>
</feature>
<dbReference type="RefSeq" id="WP_070196031.1">
    <property type="nucleotide sequence ID" value="NZ_LJGU01000114.1"/>
</dbReference>
<reference evidence="7 8" key="1">
    <citation type="journal article" date="2016" name="Front. Microbiol.">
        <title>Comparative Genomics Analysis of Streptomyces Species Reveals Their Adaptation to the Marine Environment and Their Diversity at the Genomic Level.</title>
        <authorList>
            <person name="Tian X."/>
            <person name="Zhang Z."/>
            <person name="Yang T."/>
            <person name="Chen M."/>
            <person name="Li J."/>
            <person name="Chen F."/>
            <person name="Yang J."/>
            <person name="Li W."/>
            <person name="Zhang B."/>
            <person name="Zhang Z."/>
            <person name="Wu J."/>
            <person name="Zhang C."/>
            <person name="Long L."/>
            <person name="Xiao J."/>
        </authorList>
    </citation>
    <scope>NUCLEOTIDE SEQUENCE [LARGE SCALE GENOMIC DNA]</scope>
    <source>
        <strain evidence="7 8">SCSIO 02100</strain>
    </source>
</reference>
<evidence type="ECO:0000313" key="7">
    <source>
        <dbReference type="EMBL" id="OEV04285.1"/>
    </source>
</evidence>
<dbReference type="EMBL" id="LJGU01000114">
    <property type="protein sequence ID" value="OEV04285.1"/>
    <property type="molecule type" value="Genomic_DNA"/>
</dbReference>
<name>A0A1E7KK36_9ACTN</name>
<dbReference type="PRINTS" id="PR00420">
    <property type="entry name" value="RNGMNOXGNASE"/>
</dbReference>
<organism evidence="7 8">
    <name type="scientific">Streptomyces oceani</name>
    <dbReference type="NCBI Taxonomy" id="1075402"/>
    <lineage>
        <taxon>Bacteria</taxon>
        <taxon>Bacillati</taxon>
        <taxon>Actinomycetota</taxon>
        <taxon>Actinomycetes</taxon>
        <taxon>Kitasatosporales</taxon>
        <taxon>Streptomycetaceae</taxon>
        <taxon>Streptomyces</taxon>
    </lineage>
</organism>
<dbReference type="SUPFAM" id="SSF54373">
    <property type="entry name" value="FAD-linked reductases, C-terminal domain"/>
    <property type="match status" value="1"/>
</dbReference>
<keyword evidence="2" id="KW-0285">Flavoprotein</keyword>
<protein>
    <submittedName>
        <fullName evidence="7">Fumarate reductase</fullName>
    </submittedName>
</protein>
<dbReference type="Pfam" id="PF01494">
    <property type="entry name" value="FAD_binding_3"/>
    <property type="match status" value="1"/>
</dbReference>
<accession>A0A1E7KK36</accession>
<dbReference type="PANTHER" id="PTHR13789">
    <property type="entry name" value="MONOOXYGENASE"/>
    <property type="match status" value="1"/>
</dbReference>
<dbReference type="GO" id="GO:0071949">
    <property type="term" value="F:FAD binding"/>
    <property type="evidence" value="ECO:0007669"/>
    <property type="project" value="InterPro"/>
</dbReference>
<evidence type="ECO:0000256" key="5">
    <source>
        <dbReference type="ARBA" id="ARBA00023033"/>
    </source>
</evidence>
<dbReference type="InterPro" id="IPR036188">
    <property type="entry name" value="FAD/NAD-bd_sf"/>
</dbReference>
<evidence type="ECO:0000256" key="1">
    <source>
        <dbReference type="ARBA" id="ARBA00001974"/>
    </source>
</evidence>
<dbReference type="STRING" id="1075402.AN216_08835"/>
<comment type="cofactor">
    <cofactor evidence="1">
        <name>FAD</name>
        <dbReference type="ChEBI" id="CHEBI:57692"/>
    </cofactor>
</comment>
<evidence type="ECO:0000313" key="8">
    <source>
        <dbReference type="Proteomes" id="UP000176101"/>
    </source>
</evidence>
<keyword evidence="4" id="KW-0560">Oxidoreductase</keyword>
<evidence type="ECO:0000259" key="6">
    <source>
        <dbReference type="Pfam" id="PF01494"/>
    </source>
</evidence>
<sequence>MASSQSYEVTVVGGGLGGLTAALAMRQRGIKVTVLEQAPQLGEVGAGIQTAPNASRVLFGLGLRKQMEAIHTEPLDQVRRRWQDGSIIALTPLGERCKREQDAPYWHYHRADLHRVIMDACTDPEGSGPVVNLRTNQQVTDLDRSNPQRPVAIAADGTRYEADALIGADGVRSQVRDLMGCEDTLIFSGDMAFRALIPGDLIAADPSTRWLVDRFQSTIWFGPDRHLVHYMIRGGEFLNIVACVPCTDEVAEKWSAPSSPDELAAAFPGWDDRVPAMLSKAKDDVSCFALYHRRRDPVWMDGHVALLGDASHAMLPYQAQGASQAMEDAAVLAEELGQVTSENIPEALRRYVNRRAKHAGMVQAASHQNQTFYHYPDGPEQRARDAQLKQFDGESDVSYDWLWSGTPLNDPDLERFSYPFAR</sequence>
<proteinExistence type="predicted"/>
<dbReference type="PANTHER" id="PTHR13789:SF318">
    <property type="entry name" value="GERANYLGERANYL DIPHOSPHATE REDUCTASE"/>
    <property type="match status" value="1"/>
</dbReference>
<dbReference type="AlphaFoldDB" id="A0A1E7KK36"/>
<dbReference type="GO" id="GO:0004497">
    <property type="term" value="F:monooxygenase activity"/>
    <property type="evidence" value="ECO:0007669"/>
    <property type="project" value="UniProtKB-KW"/>
</dbReference>
<dbReference type="Gene3D" id="3.50.50.60">
    <property type="entry name" value="FAD/NAD(P)-binding domain"/>
    <property type="match status" value="1"/>
</dbReference>
<evidence type="ECO:0000256" key="4">
    <source>
        <dbReference type="ARBA" id="ARBA00023002"/>
    </source>
</evidence>
<dbReference type="OrthoDB" id="9782160at2"/>
<keyword evidence="3" id="KW-0274">FAD</keyword>
<comment type="caution">
    <text evidence="7">The sequence shown here is derived from an EMBL/GenBank/DDBJ whole genome shotgun (WGS) entry which is preliminary data.</text>
</comment>
<evidence type="ECO:0000256" key="3">
    <source>
        <dbReference type="ARBA" id="ARBA00022827"/>
    </source>
</evidence>
<keyword evidence="8" id="KW-1185">Reference proteome</keyword>
<dbReference type="InterPro" id="IPR002938">
    <property type="entry name" value="FAD-bd"/>
</dbReference>
<gene>
    <name evidence="7" type="ORF">AN216_08835</name>
</gene>
<dbReference type="Proteomes" id="UP000176101">
    <property type="component" value="Unassembled WGS sequence"/>
</dbReference>
<dbReference type="PATRIC" id="fig|1075402.3.peg.4586"/>